<feature type="region of interest" description="Disordered" evidence="1">
    <location>
        <begin position="75"/>
        <end position="95"/>
    </location>
</feature>
<name>A0A1R2BP53_9CILI</name>
<dbReference type="Proteomes" id="UP000187209">
    <property type="component" value="Unassembled WGS sequence"/>
</dbReference>
<organism evidence="2 3">
    <name type="scientific">Stentor coeruleus</name>
    <dbReference type="NCBI Taxonomy" id="5963"/>
    <lineage>
        <taxon>Eukaryota</taxon>
        <taxon>Sar</taxon>
        <taxon>Alveolata</taxon>
        <taxon>Ciliophora</taxon>
        <taxon>Postciliodesmatophora</taxon>
        <taxon>Heterotrichea</taxon>
        <taxon>Heterotrichida</taxon>
        <taxon>Stentoridae</taxon>
        <taxon>Stentor</taxon>
    </lineage>
</organism>
<proteinExistence type="predicted"/>
<evidence type="ECO:0000256" key="1">
    <source>
        <dbReference type="SAM" id="MobiDB-lite"/>
    </source>
</evidence>
<accession>A0A1R2BP53</accession>
<protein>
    <submittedName>
        <fullName evidence="2">Uncharacterized protein</fullName>
    </submittedName>
</protein>
<comment type="caution">
    <text evidence="2">The sequence shown here is derived from an EMBL/GenBank/DDBJ whole genome shotgun (WGS) entry which is preliminary data.</text>
</comment>
<sequence length="132" mass="15471">MTRHYKSNTPSRKDKQFELFGNIYESKMPEYDSFLDPHLSNYYLSRKKKKVRNDRLIQPALKIYNSNKSLYPLKPATRHKSPQFPNISKRQKQNIKPVSGAQFKQILQKYRDISIGTKDSLSKIGETAFITS</sequence>
<gene>
    <name evidence="2" type="ORF">SteCoe_21835</name>
</gene>
<dbReference type="AlphaFoldDB" id="A0A1R2BP53"/>
<evidence type="ECO:0000313" key="2">
    <source>
        <dbReference type="EMBL" id="OMJ78355.1"/>
    </source>
</evidence>
<evidence type="ECO:0000313" key="3">
    <source>
        <dbReference type="Proteomes" id="UP000187209"/>
    </source>
</evidence>
<dbReference type="EMBL" id="MPUH01000525">
    <property type="protein sequence ID" value="OMJ78355.1"/>
    <property type="molecule type" value="Genomic_DNA"/>
</dbReference>
<reference evidence="2 3" key="1">
    <citation type="submission" date="2016-11" db="EMBL/GenBank/DDBJ databases">
        <title>The macronuclear genome of Stentor coeruleus: a giant cell with tiny introns.</title>
        <authorList>
            <person name="Slabodnick M."/>
            <person name="Ruby J.G."/>
            <person name="Reiff S.B."/>
            <person name="Swart E.C."/>
            <person name="Gosai S."/>
            <person name="Prabakaran S."/>
            <person name="Witkowska E."/>
            <person name="Larue G.E."/>
            <person name="Fisher S."/>
            <person name="Freeman R.M."/>
            <person name="Gunawardena J."/>
            <person name="Chu W."/>
            <person name="Stover N.A."/>
            <person name="Gregory B.D."/>
            <person name="Nowacki M."/>
            <person name="Derisi J."/>
            <person name="Roy S.W."/>
            <person name="Marshall W.F."/>
            <person name="Sood P."/>
        </authorList>
    </citation>
    <scope>NUCLEOTIDE SEQUENCE [LARGE SCALE GENOMIC DNA]</scope>
    <source>
        <strain evidence="2">WM001</strain>
    </source>
</reference>
<keyword evidence="3" id="KW-1185">Reference proteome</keyword>